<accession>A0A328ARQ7</accession>
<evidence type="ECO:0000313" key="2">
    <source>
        <dbReference type="EMBL" id="RAK57733.1"/>
    </source>
</evidence>
<proteinExistence type="predicted"/>
<dbReference type="Gene3D" id="2.60.40.1890">
    <property type="entry name" value="PCu(A)C copper chaperone"/>
    <property type="match status" value="1"/>
</dbReference>
<organism evidence="2 3">
    <name type="scientific">Phenylobacterium deserti</name>
    <dbReference type="NCBI Taxonomy" id="1914756"/>
    <lineage>
        <taxon>Bacteria</taxon>
        <taxon>Pseudomonadati</taxon>
        <taxon>Pseudomonadota</taxon>
        <taxon>Alphaproteobacteria</taxon>
        <taxon>Caulobacterales</taxon>
        <taxon>Caulobacteraceae</taxon>
        <taxon>Phenylobacterium</taxon>
    </lineage>
</organism>
<dbReference type="PANTHER" id="PTHR36302:SF1">
    <property type="entry name" value="COPPER CHAPERONE PCU(A)C"/>
    <property type="match status" value="1"/>
</dbReference>
<dbReference type="EMBL" id="QFYR01000001">
    <property type="protein sequence ID" value="RAK57733.1"/>
    <property type="molecule type" value="Genomic_DNA"/>
</dbReference>
<dbReference type="PANTHER" id="PTHR36302">
    <property type="entry name" value="BLR7088 PROTEIN"/>
    <property type="match status" value="1"/>
</dbReference>
<protein>
    <submittedName>
        <fullName evidence="2">Copper chaperone PCu(A)C</fullName>
    </submittedName>
</protein>
<feature type="chain" id="PRO_5016456150" evidence="1">
    <location>
        <begin position="19"/>
        <end position="155"/>
    </location>
</feature>
<keyword evidence="1" id="KW-0732">Signal</keyword>
<feature type="signal peptide" evidence="1">
    <location>
        <begin position="1"/>
        <end position="18"/>
    </location>
</feature>
<name>A0A328ARQ7_9CAUL</name>
<sequence length="155" mass="16115">MKALPIIAAVLCASSALAQTNAVQVRDAWSRPAAAGTTGAGYMILSNRGSKPDALVRVESPWAERVEMHSSTMNGGVMRMAKQARIELPAGGQVAFAPGSYHLMLIKLARPLKTGDRVPATLTFASGAQVKTEFGVGTGFGPPAGSAHGGMHMKR</sequence>
<gene>
    <name evidence="2" type="ORF">DJ018_07370</name>
</gene>
<evidence type="ECO:0000313" key="3">
    <source>
        <dbReference type="Proteomes" id="UP000249725"/>
    </source>
</evidence>
<dbReference type="OrthoDB" id="9796962at2"/>
<dbReference type="Pfam" id="PF04314">
    <property type="entry name" value="PCuAC"/>
    <property type="match status" value="1"/>
</dbReference>
<evidence type="ECO:0000256" key="1">
    <source>
        <dbReference type="SAM" id="SignalP"/>
    </source>
</evidence>
<keyword evidence="3" id="KW-1185">Reference proteome</keyword>
<dbReference type="InterPro" id="IPR058248">
    <property type="entry name" value="Lxx211020-like"/>
</dbReference>
<dbReference type="InterPro" id="IPR007410">
    <property type="entry name" value="LpqE-like"/>
</dbReference>
<dbReference type="AlphaFoldDB" id="A0A328ARQ7"/>
<dbReference type="SUPFAM" id="SSF110087">
    <property type="entry name" value="DR1885-like metal-binding protein"/>
    <property type="match status" value="1"/>
</dbReference>
<dbReference type="RefSeq" id="WP_111514184.1">
    <property type="nucleotide sequence ID" value="NZ_QFYR01000001.1"/>
</dbReference>
<dbReference type="InterPro" id="IPR036182">
    <property type="entry name" value="PCuAC_sf"/>
</dbReference>
<reference evidence="3" key="1">
    <citation type="submission" date="2018-05" db="EMBL/GenBank/DDBJ databases">
        <authorList>
            <person name="Li X."/>
        </authorList>
    </citation>
    <scope>NUCLEOTIDE SEQUENCE [LARGE SCALE GENOMIC DNA]</scope>
    <source>
        <strain evidence="3">YIM 73061</strain>
    </source>
</reference>
<comment type="caution">
    <text evidence="2">The sequence shown here is derived from an EMBL/GenBank/DDBJ whole genome shotgun (WGS) entry which is preliminary data.</text>
</comment>
<dbReference type="Proteomes" id="UP000249725">
    <property type="component" value="Unassembled WGS sequence"/>
</dbReference>